<protein>
    <submittedName>
        <fullName evidence="1">Uncharacterized protein</fullName>
    </submittedName>
</protein>
<dbReference type="Proteomes" id="UP000681967">
    <property type="component" value="Unassembled WGS sequence"/>
</dbReference>
<name>A0A814VTH6_9BILA</name>
<evidence type="ECO:0000313" key="1">
    <source>
        <dbReference type="EMBL" id="CAF1195475.1"/>
    </source>
</evidence>
<evidence type="ECO:0000313" key="5">
    <source>
        <dbReference type="Proteomes" id="UP000663855"/>
    </source>
</evidence>
<dbReference type="Proteomes" id="UP000663855">
    <property type="component" value="Unassembled WGS sequence"/>
</dbReference>
<evidence type="ECO:0000313" key="3">
    <source>
        <dbReference type="EMBL" id="CAF3843114.1"/>
    </source>
</evidence>
<dbReference type="Proteomes" id="UP000681720">
    <property type="component" value="Unassembled WGS sequence"/>
</dbReference>
<gene>
    <name evidence="2" type="ORF">BYL167_LOCUS4772</name>
    <name evidence="1" type="ORF">CJN711_LOCUS11739</name>
    <name evidence="4" type="ORF">GIL414_LOCUS7626</name>
    <name evidence="3" type="ORF">SMN809_LOCUS3566</name>
</gene>
<evidence type="ECO:0000313" key="2">
    <source>
        <dbReference type="EMBL" id="CAF3832231.1"/>
    </source>
</evidence>
<reference evidence="1" key="1">
    <citation type="submission" date="2021-02" db="EMBL/GenBank/DDBJ databases">
        <authorList>
            <person name="Nowell W R."/>
        </authorList>
    </citation>
    <scope>NUCLEOTIDE SEQUENCE</scope>
</reference>
<organism evidence="1 5">
    <name type="scientific">Rotaria magnacalcarata</name>
    <dbReference type="NCBI Taxonomy" id="392030"/>
    <lineage>
        <taxon>Eukaryota</taxon>
        <taxon>Metazoa</taxon>
        <taxon>Spiralia</taxon>
        <taxon>Gnathifera</taxon>
        <taxon>Rotifera</taxon>
        <taxon>Eurotatoria</taxon>
        <taxon>Bdelloidea</taxon>
        <taxon>Philodinida</taxon>
        <taxon>Philodinidae</taxon>
        <taxon>Rotaria</taxon>
    </lineage>
</organism>
<dbReference type="Proteomes" id="UP000676336">
    <property type="component" value="Unassembled WGS sequence"/>
</dbReference>
<evidence type="ECO:0000313" key="4">
    <source>
        <dbReference type="EMBL" id="CAF3922107.1"/>
    </source>
</evidence>
<proteinExistence type="predicted"/>
<dbReference type="EMBL" id="CAJOBI010000753">
    <property type="protein sequence ID" value="CAF3843114.1"/>
    <property type="molecule type" value="Genomic_DNA"/>
</dbReference>
<dbReference type="EMBL" id="CAJOBH010001036">
    <property type="protein sequence ID" value="CAF3832231.1"/>
    <property type="molecule type" value="Genomic_DNA"/>
</dbReference>
<dbReference type="AlphaFoldDB" id="A0A814VTH6"/>
<dbReference type="EMBL" id="CAJNOV010004999">
    <property type="protein sequence ID" value="CAF1195475.1"/>
    <property type="molecule type" value="Genomic_DNA"/>
</dbReference>
<dbReference type="EMBL" id="CAJOBJ010002355">
    <property type="protein sequence ID" value="CAF3922107.1"/>
    <property type="molecule type" value="Genomic_DNA"/>
</dbReference>
<sequence length="83" mass="9599">MDEVVILLLMIFQMQNITEEQIDGIMELREFGVPYHIRVYIDLKINIDLWYGVHSQSSSGGAQNQLLLKADLMEQPESILFCI</sequence>
<accession>A0A814VTH6</accession>
<comment type="caution">
    <text evidence="1">The sequence shown here is derived from an EMBL/GenBank/DDBJ whole genome shotgun (WGS) entry which is preliminary data.</text>
</comment>